<gene>
    <name evidence="2" type="ORF">X975_11777</name>
</gene>
<dbReference type="EMBL" id="KK118731">
    <property type="protein sequence ID" value="KFM73713.1"/>
    <property type="molecule type" value="Genomic_DNA"/>
</dbReference>
<name>A0A087U8M4_STEMI</name>
<reference evidence="2 3" key="1">
    <citation type="submission" date="2013-11" db="EMBL/GenBank/DDBJ databases">
        <title>Genome sequencing of Stegodyphus mimosarum.</title>
        <authorList>
            <person name="Bechsgaard J."/>
        </authorList>
    </citation>
    <scope>NUCLEOTIDE SEQUENCE [LARGE SCALE GENOMIC DNA]</scope>
</reference>
<evidence type="ECO:0000313" key="3">
    <source>
        <dbReference type="Proteomes" id="UP000054359"/>
    </source>
</evidence>
<protein>
    <submittedName>
        <fullName evidence="2">Uncharacterized protein</fullName>
    </submittedName>
</protein>
<dbReference type="OrthoDB" id="10022757at2759"/>
<sequence>MQQNSFLYSVPSTFPPGDERLHFQNTNSCPVSPSGTAWSGNYPNTIGPGPAYNGFERNAGNYGIPPPQNSFPPVSTAMYGTTPTCSWAHTVPQLMPWVTKSDTNIPETIVRFTAPFLPDPCTSQTATSWELLNNLGANKTNVNMHLKRKSDLDLDAAPQKMCITEERMAARLRELHISNQYCLPSENSQFGTRSDSTDVHPVEKSVTNLQELDAMLKSSENGSKSLVLAPELKKLVEPEKLFARTFLDKVERPSMAVVLWQPQKTRIPRLNNNSSDSQTSEKREEEEISIEEFDNNNIFSQKSSAICHQNASFSTPKVNQVSSSACNFEDVMDT</sequence>
<proteinExistence type="predicted"/>
<evidence type="ECO:0000256" key="1">
    <source>
        <dbReference type="SAM" id="MobiDB-lite"/>
    </source>
</evidence>
<evidence type="ECO:0000313" key="2">
    <source>
        <dbReference type="EMBL" id="KFM73713.1"/>
    </source>
</evidence>
<dbReference type="AlphaFoldDB" id="A0A087U8M4"/>
<keyword evidence="3" id="KW-1185">Reference proteome</keyword>
<feature type="non-terminal residue" evidence="2">
    <location>
        <position position="334"/>
    </location>
</feature>
<accession>A0A087U8M4</accession>
<organism evidence="2 3">
    <name type="scientific">Stegodyphus mimosarum</name>
    <name type="common">African social velvet spider</name>
    <dbReference type="NCBI Taxonomy" id="407821"/>
    <lineage>
        <taxon>Eukaryota</taxon>
        <taxon>Metazoa</taxon>
        <taxon>Ecdysozoa</taxon>
        <taxon>Arthropoda</taxon>
        <taxon>Chelicerata</taxon>
        <taxon>Arachnida</taxon>
        <taxon>Araneae</taxon>
        <taxon>Araneomorphae</taxon>
        <taxon>Entelegynae</taxon>
        <taxon>Eresoidea</taxon>
        <taxon>Eresidae</taxon>
        <taxon>Stegodyphus</taxon>
    </lineage>
</organism>
<dbReference type="Proteomes" id="UP000054359">
    <property type="component" value="Unassembled WGS sequence"/>
</dbReference>
<feature type="region of interest" description="Disordered" evidence="1">
    <location>
        <begin position="267"/>
        <end position="289"/>
    </location>
</feature>